<dbReference type="GO" id="GO:0016301">
    <property type="term" value="F:kinase activity"/>
    <property type="evidence" value="ECO:0007669"/>
    <property type="project" value="UniProtKB-KW"/>
</dbReference>
<dbReference type="InterPro" id="IPR001633">
    <property type="entry name" value="EAL_dom"/>
</dbReference>
<dbReference type="RefSeq" id="WP_285234165.1">
    <property type="nucleotide sequence ID" value="NZ_CP116346.1"/>
</dbReference>
<dbReference type="InterPro" id="IPR000160">
    <property type="entry name" value="GGDEF_dom"/>
</dbReference>
<evidence type="ECO:0000256" key="4">
    <source>
        <dbReference type="ARBA" id="ARBA00022840"/>
    </source>
</evidence>
<organism evidence="13 14">
    <name type="scientific">Paucibacter sediminis</name>
    <dbReference type="NCBI Taxonomy" id="3019553"/>
    <lineage>
        <taxon>Bacteria</taxon>
        <taxon>Pseudomonadati</taxon>
        <taxon>Pseudomonadota</taxon>
        <taxon>Betaproteobacteria</taxon>
        <taxon>Burkholderiales</taxon>
        <taxon>Sphaerotilaceae</taxon>
        <taxon>Roseateles</taxon>
    </lineage>
</organism>
<name>A0AA95NDI0_9BURK</name>
<dbReference type="InterPro" id="IPR035919">
    <property type="entry name" value="EAL_sf"/>
</dbReference>
<dbReference type="SUPFAM" id="SSF55785">
    <property type="entry name" value="PYP-like sensor domain (PAS domain)"/>
    <property type="match status" value="1"/>
</dbReference>
<keyword evidence="4" id="KW-0067">ATP-binding</keyword>
<reference evidence="13" key="1">
    <citation type="submission" date="2023-01" db="EMBL/GenBank/DDBJ databases">
        <title>Whole genome sequence of Paucibacter sp. S2-9 isolated from pond sediment.</title>
        <authorList>
            <person name="Jung J.Y."/>
        </authorList>
    </citation>
    <scope>NUCLEOTIDE SEQUENCE</scope>
    <source>
        <strain evidence="13">S2-9</strain>
    </source>
</reference>
<dbReference type="Proteomes" id="UP001177769">
    <property type="component" value="Chromosome"/>
</dbReference>
<dbReference type="Gene3D" id="3.30.70.270">
    <property type="match status" value="1"/>
</dbReference>
<feature type="domain" description="PAS" evidence="9">
    <location>
        <begin position="343"/>
        <end position="413"/>
    </location>
</feature>
<evidence type="ECO:0000259" key="11">
    <source>
        <dbReference type="PROSITE" id="PS50883"/>
    </source>
</evidence>
<dbReference type="InterPro" id="IPR029787">
    <property type="entry name" value="Nucleotide_cyclase"/>
</dbReference>
<comment type="catalytic activity">
    <reaction evidence="5">
        <text>3',3'-c-di-GMP + H2O = 5'-phosphoguanylyl(3'-&gt;5')guanosine + H(+)</text>
        <dbReference type="Rhea" id="RHEA:24902"/>
        <dbReference type="ChEBI" id="CHEBI:15377"/>
        <dbReference type="ChEBI" id="CHEBI:15378"/>
        <dbReference type="ChEBI" id="CHEBI:58754"/>
        <dbReference type="ChEBI" id="CHEBI:58805"/>
        <dbReference type="EC" id="3.1.4.52"/>
    </reaction>
    <physiologicalReaction direction="left-to-right" evidence="5">
        <dbReference type="Rhea" id="RHEA:24903"/>
    </physiologicalReaction>
</comment>
<dbReference type="PANTHER" id="PTHR44757:SF2">
    <property type="entry name" value="BIOFILM ARCHITECTURE MAINTENANCE PROTEIN MBAA"/>
    <property type="match status" value="1"/>
</dbReference>
<dbReference type="FunFam" id="3.30.70.270:FF:000001">
    <property type="entry name" value="Diguanylate cyclase domain protein"/>
    <property type="match status" value="1"/>
</dbReference>
<accession>A0AA95NDI0</accession>
<dbReference type="Gene3D" id="3.20.20.450">
    <property type="entry name" value="EAL domain"/>
    <property type="match status" value="1"/>
</dbReference>
<dbReference type="GO" id="GO:0071111">
    <property type="term" value="F:cyclic-guanylate-specific phosphodiesterase activity"/>
    <property type="evidence" value="ECO:0007669"/>
    <property type="project" value="UniProtKB-EC"/>
</dbReference>
<dbReference type="InterPro" id="IPR000014">
    <property type="entry name" value="PAS"/>
</dbReference>
<evidence type="ECO:0000313" key="14">
    <source>
        <dbReference type="Proteomes" id="UP001177769"/>
    </source>
</evidence>
<dbReference type="SMART" id="SM00267">
    <property type="entry name" value="GGDEF"/>
    <property type="match status" value="1"/>
</dbReference>
<dbReference type="PROSITE" id="PS50887">
    <property type="entry name" value="GGDEF"/>
    <property type="match status" value="1"/>
</dbReference>
<evidence type="ECO:0000259" key="12">
    <source>
        <dbReference type="PROSITE" id="PS50887"/>
    </source>
</evidence>
<evidence type="ECO:0000313" key="13">
    <source>
        <dbReference type="EMBL" id="WIT13062.1"/>
    </source>
</evidence>
<dbReference type="FunFam" id="3.30.450.20:FF:000060">
    <property type="entry name" value="Sensor protein FixL"/>
    <property type="match status" value="1"/>
</dbReference>
<evidence type="ECO:0000259" key="9">
    <source>
        <dbReference type="PROSITE" id="PS50112"/>
    </source>
</evidence>
<evidence type="ECO:0000256" key="5">
    <source>
        <dbReference type="ARBA" id="ARBA00051114"/>
    </source>
</evidence>
<evidence type="ECO:0000256" key="8">
    <source>
        <dbReference type="SAM" id="Phobius"/>
    </source>
</evidence>
<feature type="domain" description="EAL" evidence="11">
    <location>
        <begin position="649"/>
        <end position="903"/>
    </location>
</feature>
<dbReference type="GO" id="GO:0071732">
    <property type="term" value="P:cellular response to nitric oxide"/>
    <property type="evidence" value="ECO:0007669"/>
    <property type="project" value="UniProtKB-ARBA"/>
</dbReference>
<keyword evidence="2" id="KW-0547">Nucleotide-binding</keyword>
<keyword evidence="1" id="KW-0808">Transferase</keyword>
<dbReference type="InterPro" id="IPR000700">
    <property type="entry name" value="PAS-assoc_C"/>
</dbReference>
<dbReference type="EMBL" id="CP116346">
    <property type="protein sequence ID" value="WIT13062.1"/>
    <property type="molecule type" value="Genomic_DNA"/>
</dbReference>
<feature type="transmembrane region" description="Helical" evidence="8">
    <location>
        <begin position="303"/>
        <end position="322"/>
    </location>
</feature>
<evidence type="ECO:0000256" key="2">
    <source>
        <dbReference type="ARBA" id="ARBA00022741"/>
    </source>
</evidence>
<dbReference type="InterPro" id="IPR013767">
    <property type="entry name" value="PAS_fold"/>
</dbReference>
<dbReference type="SMART" id="SM00052">
    <property type="entry name" value="EAL"/>
    <property type="match status" value="1"/>
</dbReference>
<dbReference type="Pfam" id="PF00990">
    <property type="entry name" value="GGDEF"/>
    <property type="match status" value="1"/>
</dbReference>
<dbReference type="InterPro" id="IPR052155">
    <property type="entry name" value="Biofilm_reg_signaling"/>
</dbReference>
<keyword evidence="14" id="KW-1185">Reference proteome</keyword>
<evidence type="ECO:0000259" key="10">
    <source>
        <dbReference type="PROSITE" id="PS50113"/>
    </source>
</evidence>
<gene>
    <name evidence="13" type="ORF">PFX98_05500</name>
</gene>
<dbReference type="KEGG" id="pais:PFX98_05500"/>
<dbReference type="CDD" id="cd00130">
    <property type="entry name" value="PAS"/>
    <property type="match status" value="1"/>
</dbReference>
<proteinExistence type="predicted"/>
<feature type="transmembrane region" description="Helical" evidence="8">
    <location>
        <begin position="20"/>
        <end position="40"/>
    </location>
</feature>
<dbReference type="PROSITE" id="PS50112">
    <property type="entry name" value="PAS"/>
    <property type="match status" value="1"/>
</dbReference>
<dbReference type="SUPFAM" id="SSF55073">
    <property type="entry name" value="Nucleotide cyclase"/>
    <property type="match status" value="1"/>
</dbReference>
<dbReference type="NCBIfam" id="TIGR00229">
    <property type="entry name" value="sensory_box"/>
    <property type="match status" value="1"/>
</dbReference>
<protein>
    <recommendedName>
        <fullName evidence="7">Sensor protein FixL</fullName>
    </recommendedName>
</protein>
<evidence type="ECO:0000256" key="7">
    <source>
        <dbReference type="ARBA" id="ARBA00070616"/>
    </source>
</evidence>
<evidence type="ECO:0000256" key="3">
    <source>
        <dbReference type="ARBA" id="ARBA00022777"/>
    </source>
</evidence>
<dbReference type="PANTHER" id="PTHR44757">
    <property type="entry name" value="DIGUANYLATE CYCLASE DGCP"/>
    <property type="match status" value="1"/>
</dbReference>
<dbReference type="SUPFAM" id="SSF141868">
    <property type="entry name" value="EAL domain-like"/>
    <property type="match status" value="1"/>
</dbReference>
<feature type="domain" description="PAC" evidence="10">
    <location>
        <begin position="420"/>
        <end position="470"/>
    </location>
</feature>
<keyword evidence="8" id="KW-0472">Membrane</keyword>
<dbReference type="NCBIfam" id="TIGR00254">
    <property type="entry name" value="GGDEF"/>
    <property type="match status" value="1"/>
</dbReference>
<feature type="domain" description="GGDEF" evidence="12">
    <location>
        <begin position="502"/>
        <end position="640"/>
    </location>
</feature>
<dbReference type="FunFam" id="3.20.20.450:FF:000001">
    <property type="entry name" value="Cyclic di-GMP phosphodiesterase yahA"/>
    <property type="match status" value="1"/>
</dbReference>
<dbReference type="PROSITE" id="PS50883">
    <property type="entry name" value="EAL"/>
    <property type="match status" value="1"/>
</dbReference>
<dbReference type="Pfam" id="PF00989">
    <property type="entry name" value="PAS"/>
    <property type="match status" value="1"/>
</dbReference>
<dbReference type="Gene3D" id="3.30.450.20">
    <property type="entry name" value="PAS domain"/>
    <property type="match status" value="2"/>
</dbReference>
<dbReference type="InterPro" id="IPR043128">
    <property type="entry name" value="Rev_trsase/Diguanyl_cyclase"/>
</dbReference>
<dbReference type="SMART" id="SM00091">
    <property type="entry name" value="PAS"/>
    <property type="match status" value="1"/>
</dbReference>
<dbReference type="Pfam" id="PF00563">
    <property type="entry name" value="EAL"/>
    <property type="match status" value="1"/>
</dbReference>
<dbReference type="CDD" id="cd01948">
    <property type="entry name" value="EAL"/>
    <property type="match status" value="1"/>
</dbReference>
<dbReference type="AlphaFoldDB" id="A0AA95NDI0"/>
<dbReference type="GO" id="GO:0005524">
    <property type="term" value="F:ATP binding"/>
    <property type="evidence" value="ECO:0007669"/>
    <property type="project" value="UniProtKB-KW"/>
</dbReference>
<dbReference type="PROSITE" id="PS50113">
    <property type="entry name" value="PAC"/>
    <property type="match status" value="1"/>
</dbReference>
<evidence type="ECO:0000256" key="6">
    <source>
        <dbReference type="ARBA" id="ARBA00059827"/>
    </source>
</evidence>
<dbReference type="CDD" id="cd01949">
    <property type="entry name" value="GGDEF"/>
    <property type="match status" value="1"/>
</dbReference>
<keyword evidence="8" id="KW-1133">Transmembrane helix</keyword>
<sequence>MSAPSHLDLPAVHAWRRWRAWALLALVLALAWALALGWLANEREALRRHEGEKLEGLVRTLDGIVAQQLIATHAALQTVASQAPGWRPAQLQQDGEPLMRTLAQAMPGVRALLLLDAQGRIMASSHVDLLKLDLRQHRAVQALGAHPQPGLLYVSPPLQDPLAAQCISLARLLFGQGDRPVGLVIALLDPHYFGLVLQTVQPSAQTWVALAHQDGMLFTLAPENPAWMQRSLLAQPGSLLERHLATGRDASLQQSHTLLSRDERLVATHTVRPSGLRADKQLLVAVGRTMESVEAPLRRQQQALLQLGSALTLGAALTLWLWQRRRGLLARLRQQAAQALKAQAEQTQAILDNMVDGVITIDRHGVIASINPAACRMFGYQARELLGGNVNRLMAEPERSLHDAHIKRYLEGGAPHVIGLGRDVNGLRKDGHSFPMSLAVSHIERDGEPLFIGLTRDITERKRAEAAIEQLAFYDPLTGLPNRRLLLDRLHQALAASRRGARQGAVLFIDLDNFKSLNDTLGHGMGDRMLQAVAKRLQASLRAEDTVARWGGDEFVVLLQDLGQDAHRAALHAEAAGEKLLRVLGQPYHLDDSAHHSTPSIGIVMWGEAESSAEELLKHADHALYQAKAAGRNRLCFFDPVTQAAMAELALLEADLRQAVNYQQFELHYQAQVDADGRLLGAEALLRWQHPQRGWISPAQFIPLAEHCGVIGQLGEWVLQQSCAQLSAWAQVPALAGLSLAVNLSAHQFRQKGLLGFMQQLLARSGAPTDKLKLELTESALVEDVEAVIALMGELRRLGLRFSLDDFGTGYSSLAYLKRLPLDQLKIDQSFVRDLLTEPNAQAIARAVIQLGDSLGLAVIAEGVETEAQMLALRGQGCHAFQGYFFARPLPLAEFEALAHKLGQ</sequence>
<dbReference type="InterPro" id="IPR035965">
    <property type="entry name" value="PAS-like_dom_sf"/>
</dbReference>
<dbReference type="GO" id="GO:0006355">
    <property type="term" value="P:regulation of DNA-templated transcription"/>
    <property type="evidence" value="ECO:0007669"/>
    <property type="project" value="InterPro"/>
</dbReference>
<dbReference type="CDD" id="cd18773">
    <property type="entry name" value="PDC1_HK_sensor"/>
    <property type="match status" value="1"/>
</dbReference>
<evidence type="ECO:0000256" key="1">
    <source>
        <dbReference type="ARBA" id="ARBA00022679"/>
    </source>
</evidence>
<keyword evidence="3" id="KW-0418">Kinase</keyword>
<comment type="function">
    <text evidence="6">Putative oxygen sensor; modulates the activity of FixJ, a transcriptional activator of nitrogen fixation fixK gene. FixL probably acts as a kinase that phosphorylates FixJ.</text>
</comment>
<keyword evidence="8" id="KW-0812">Transmembrane</keyword>